<organism evidence="2 3">
    <name type="scientific">Cyclotella cryptica</name>
    <dbReference type="NCBI Taxonomy" id="29204"/>
    <lineage>
        <taxon>Eukaryota</taxon>
        <taxon>Sar</taxon>
        <taxon>Stramenopiles</taxon>
        <taxon>Ochrophyta</taxon>
        <taxon>Bacillariophyta</taxon>
        <taxon>Coscinodiscophyceae</taxon>
        <taxon>Thalassiosirophycidae</taxon>
        <taxon>Stephanodiscales</taxon>
        <taxon>Stephanodiscaceae</taxon>
        <taxon>Cyclotella</taxon>
    </lineage>
</organism>
<gene>
    <name evidence="2" type="ORF">HJC23_012721</name>
</gene>
<feature type="transmembrane region" description="Helical" evidence="1">
    <location>
        <begin position="71"/>
        <end position="97"/>
    </location>
</feature>
<keyword evidence="1" id="KW-1133">Transmembrane helix</keyword>
<reference evidence="2 3" key="1">
    <citation type="journal article" date="2020" name="G3 (Bethesda)">
        <title>Improved Reference Genome for Cyclotella cryptica CCMP332, a Model for Cell Wall Morphogenesis, Salinity Adaptation, and Lipid Production in Diatoms (Bacillariophyta).</title>
        <authorList>
            <person name="Roberts W.R."/>
            <person name="Downey K.M."/>
            <person name="Ruck E.C."/>
            <person name="Traller J.C."/>
            <person name="Alverson A.J."/>
        </authorList>
    </citation>
    <scope>NUCLEOTIDE SEQUENCE [LARGE SCALE GENOMIC DNA]</scope>
    <source>
        <strain evidence="2 3">CCMP332</strain>
    </source>
</reference>
<feature type="transmembrane region" description="Helical" evidence="1">
    <location>
        <begin position="227"/>
        <end position="249"/>
    </location>
</feature>
<proteinExistence type="predicted"/>
<keyword evidence="1" id="KW-0472">Membrane</keyword>
<dbReference type="Proteomes" id="UP001516023">
    <property type="component" value="Unassembled WGS sequence"/>
</dbReference>
<evidence type="ECO:0000313" key="2">
    <source>
        <dbReference type="EMBL" id="KAL3779444.1"/>
    </source>
</evidence>
<comment type="caution">
    <text evidence="2">The sequence shown here is derived from an EMBL/GenBank/DDBJ whole genome shotgun (WGS) entry which is preliminary data.</text>
</comment>
<dbReference type="AlphaFoldDB" id="A0ABD3NVY1"/>
<keyword evidence="3" id="KW-1185">Reference proteome</keyword>
<feature type="transmembrane region" description="Helical" evidence="1">
    <location>
        <begin position="129"/>
        <end position="154"/>
    </location>
</feature>
<evidence type="ECO:0000313" key="3">
    <source>
        <dbReference type="Proteomes" id="UP001516023"/>
    </source>
</evidence>
<sequence>FWHDGVFTRWHNVSTAKYPLNSRKQLATYQSARRFAPASDVECSDDPKHIQHRSAPRSNQRIMIRSFSRRSLLAALWSIVGLLTISAFIIAFIFAVASRKYENNENDAYDSGAAKMQGVGGVISVTSRAMVFAAIWTAVLSGIIVVYGTVILGVQSPTGKYYQCCSGNVHRMTPLSLGAFGGSLLMFANLTLVCAILFGEFEIRDFALNQNENNNNNSGNVVDQTSFAFSIMCIFFTIMYASFAALVFASSNTLLEESVADARDEILKSSDAESHNYAPGYIGGDRFGVRPKGTNNIEVL</sequence>
<evidence type="ECO:0000256" key="1">
    <source>
        <dbReference type="SAM" id="Phobius"/>
    </source>
</evidence>
<protein>
    <submittedName>
        <fullName evidence="2">Uncharacterized protein</fullName>
    </submittedName>
</protein>
<dbReference type="EMBL" id="JABMIG020000388">
    <property type="protein sequence ID" value="KAL3779444.1"/>
    <property type="molecule type" value="Genomic_DNA"/>
</dbReference>
<keyword evidence="1" id="KW-0812">Transmembrane</keyword>
<feature type="transmembrane region" description="Helical" evidence="1">
    <location>
        <begin position="175"/>
        <end position="198"/>
    </location>
</feature>
<accession>A0ABD3NVY1</accession>
<name>A0ABD3NVY1_9STRA</name>
<feature type="non-terminal residue" evidence="2">
    <location>
        <position position="1"/>
    </location>
</feature>